<sequence length="176" mass="19147">MEGLNGAMGGLVQWVQQQPGLALLVLLGGNGVILVLALVALVRLRGLARRQARMLRGVSGDSLEELLLDYAKNVTQFRAEMDRALTTSSANTDSLRQTLRRVGLHRYDAFANVGGQQSFSLALLDDANNGLVLSGLYSRQEMRVYAKPIVRGRSEVTLTPEEQRAISEATLPGERA</sequence>
<keyword evidence="3" id="KW-1185">Reference proteome</keyword>
<proteinExistence type="predicted"/>
<dbReference type="InterPro" id="IPR027981">
    <property type="entry name" value="DUF4446"/>
</dbReference>
<evidence type="ECO:0000313" key="2">
    <source>
        <dbReference type="EMBL" id="MBB6052463.1"/>
    </source>
</evidence>
<protein>
    <recommendedName>
        <fullName evidence="4">DUF4446 family protein</fullName>
    </recommendedName>
</protein>
<reference evidence="2 3" key="1">
    <citation type="submission" date="2020-08" db="EMBL/GenBank/DDBJ databases">
        <title>Genomic Encyclopedia of Type Strains, Phase IV (KMG-IV): sequencing the most valuable type-strain genomes for metagenomic binning, comparative biology and taxonomic classification.</title>
        <authorList>
            <person name="Goeker M."/>
        </authorList>
    </citation>
    <scope>NUCLEOTIDE SEQUENCE [LARGE SCALE GENOMIC DNA]</scope>
    <source>
        <strain evidence="2 3">DSM 23562</strain>
    </source>
</reference>
<dbReference type="Proteomes" id="UP000520814">
    <property type="component" value="Unassembled WGS sequence"/>
</dbReference>
<organism evidence="2 3">
    <name type="scientific">Armatimonas rosea</name>
    <dbReference type="NCBI Taxonomy" id="685828"/>
    <lineage>
        <taxon>Bacteria</taxon>
        <taxon>Bacillati</taxon>
        <taxon>Armatimonadota</taxon>
        <taxon>Armatimonadia</taxon>
        <taxon>Armatimonadales</taxon>
        <taxon>Armatimonadaceae</taxon>
        <taxon>Armatimonas</taxon>
    </lineage>
</organism>
<dbReference type="EMBL" id="JACHGW010000004">
    <property type="protein sequence ID" value="MBB6052463.1"/>
    <property type="molecule type" value="Genomic_DNA"/>
</dbReference>
<keyword evidence="1" id="KW-0472">Membrane</keyword>
<dbReference type="Pfam" id="PF14584">
    <property type="entry name" value="DUF4446"/>
    <property type="match status" value="1"/>
</dbReference>
<dbReference type="AlphaFoldDB" id="A0A7W9SU93"/>
<evidence type="ECO:0000313" key="3">
    <source>
        <dbReference type="Proteomes" id="UP000520814"/>
    </source>
</evidence>
<evidence type="ECO:0000256" key="1">
    <source>
        <dbReference type="SAM" id="Phobius"/>
    </source>
</evidence>
<keyword evidence="1" id="KW-1133">Transmembrane helix</keyword>
<comment type="caution">
    <text evidence="2">The sequence shown here is derived from an EMBL/GenBank/DDBJ whole genome shotgun (WGS) entry which is preliminary data.</text>
</comment>
<name>A0A7W9SU93_ARMRO</name>
<dbReference type="RefSeq" id="WP_184201548.1">
    <property type="nucleotide sequence ID" value="NZ_JACHGW010000004.1"/>
</dbReference>
<accession>A0A7W9SU93</accession>
<keyword evidence="1" id="KW-0812">Transmembrane</keyword>
<evidence type="ECO:0008006" key="4">
    <source>
        <dbReference type="Google" id="ProtNLM"/>
    </source>
</evidence>
<gene>
    <name evidence="2" type="ORF">HNQ39_004284</name>
</gene>
<feature type="transmembrane region" description="Helical" evidence="1">
    <location>
        <begin position="20"/>
        <end position="44"/>
    </location>
</feature>